<evidence type="ECO:0000313" key="2">
    <source>
        <dbReference type="EMBL" id="KAE9590621.1"/>
    </source>
</evidence>
<keyword evidence="1" id="KW-1133">Transmembrane helix</keyword>
<evidence type="ECO:0000256" key="1">
    <source>
        <dbReference type="SAM" id="Phobius"/>
    </source>
</evidence>
<dbReference type="EMBL" id="WOCE01000020">
    <property type="protein sequence ID" value="KAE9590621.1"/>
    <property type="molecule type" value="Genomic_DNA"/>
</dbReference>
<keyword evidence="1" id="KW-0812">Transmembrane</keyword>
<reference evidence="3" key="1">
    <citation type="journal article" date="2020" name="Nat. Commun.">
        <title>Genome sequence of the cluster root forming white lupin.</title>
        <authorList>
            <person name="Hufnagel B."/>
            <person name="Marques A."/>
            <person name="Soriano A."/>
            <person name="Marques L."/>
            <person name="Divol F."/>
            <person name="Doumas P."/>
            <person name="Sallet E."/>
            <person name="Mancinotti D."/>
            <person name="Carrere S."/>
            <person name="Marande W."/>
            <person name="Arribat S."/>
            <person name="Keller J."/>
            <person name="Huneau C."/>
            <person name="Blein T."/>
            <person name="Aime D."/>
            <person name="Laguerre M."/>
            <person name="Taylor J."/>
            <person name="Schubert V."/>
            <person name="Nelson M."/>
            <person name="Geu-Flores F."/>
            <person name="Crespi M."/>
            <person name="Gallardo-Guerrero K."/>
            <person name="Delaux P.-M."/>
            <person name="Salse J."/>
            <person name="Berges H."/>
            <person name="Guyot R."/>
            <person name="Gouzy J."/>
            <person name="Peret B."/>
        </authorList>
    </citation>
    <scope>NUCLEOTIDE SEQUENCE [LARGE SCALE GENOMIC DNA]</scope>
    <source>
        <strain evidence="3">cv. Amiga</strain>
    </source>
</reference>
<dbReference type="Proteomes" id="UP000447434">
    <property type="component" value="Chromosome 20"/>
</dbReference>
<evidence type="ECO:0000313" key="3">
    <source>
        <dbReference type="Proteomes" id="UP000447434"/>
    </source>
</evidence>
<accession>A0A6A4NNY4</accession>
<protein>
    <submittedName>
        <fullName evidence="2">Uncharacterized protein</fullName>
    </submittedName>
</protein>
<keyword evidence="3" id="KW-1185">Reference proteome</keyword>
<feature type="transmembrane region" description="Helical" evidence="1">
    <location>
        <begin position="73"/>
        <end position="91"/>
    </location>
</feature>
<feature type="transmembrane region" description="Helical" evidence="1">
    <location>
        <begin position="6"/>
        <end position="24"/>
    </location>
</feature>
<comment type="caution">
    <text evidence="2">The sequence shown here is derived from an EMBL/GenBank/DDBJ whole genome shotgun (WGS) entry which is preliminary data.</text>
</comment>
<keyword evidence="1" id="KW-0472">Membrane</keyword>
<dbReference type="AlphaFoldDB" id="A0A6A4NNY4"/>
<gene>
    <name evidence="2" type="ORF">Lalb_Chr20g0109611</name>
</gene>
<proteinExistence type="predicted"/>
<name>A0A6A4NNY4_LUPAL</name>
<organism evidence="2 3">
    <name type="scientific">Lupinus albus</name>
    <name type="common">White lupine</name>
    <name type="synonym">Lupinus termis</name>
    <dbReference type="NCBI Taxonomy" id="3870"/>
    <lineage>
        <taxon>Eukaryota</taxon>
        <taxon>Viridiplantae</taxon>
        <taxon>Streptophyta</taxon>
        <taxon>Embryophyta</taxon>
        <taxon>Tracheophyta</taxon>
        <taxon>Spermatophyta</taxon>
        <taxon>Magnoliopsida</taxon>
        <taxon>eudicotyledons</taxon>
        <taxon>Gunneridae</taxon>
        <taxon>Pentapetalae</taxon>
        <taxon>rosids</taxon>
        <taxon>fabids</taxon>
        <taxon>Fabales</taxon>
        <taxon>Fabaceae</taxon>
        <taxon>Papilionoideae</taxon>
        <taxon>50 kb inversion clade</taxon>
        <taxon>genistoids sensu lato</taxon>
        <taxon>core genistoids</taxon>
        <taxon>Genisteae</taxon>
        <taxon>Lupinus</taxon>
    </lineage>
</organism>
<sequence length="107" mass="12322">MFSLLLLFIYCFFHALISLSMVVLTKASLFLSYLLSCLFLNSSMLLIFFLLLTLLLSCFISHISPFFFSFPPFLHFIYVHGEICGLCLVLGKQQPLYLDHIETSQLI</sequence>